<comment type="caution">
    <text evidence="1">The sequence shown here is derived from an EMBL/GenBank/DDBJ whole genome shotgun (WGS) entry which is preliminary data.</text>
</comment>
<dbReference type="Proteomes" id="UP000730482">
    <property type="component" value="Unassembled WGS sequence"/>
</dbReference>
<organism evidence="1 2">
    <name type="scientific">Catenulispora pinistramenti</name>
    <dbReference type="NCBI Taxonomy" id="2705254"/>
    <lineage>
        <taxon>Bacteria</taxon>
        <taxon>Bacillati</taxon>
        <taxon>Actinomycetota</taxon>
        <taxon>Actinomycetes</taxon>
        <taxon>Catenulisporales</taxon>
        <taxon>Catenulisporaceae</taxon>
        <taxon>Catenulispora</taxon>
    </lineage>
</organism>
<proteinExistence type="predicted"/>
<name>A0ABS5L3U3_9ACTN</name>
<evidence type="ECO:0000313" key="2">
    <source>
        <dbReference type="Proteomes" id="UP000730482"/>
    </source>
</evidence>
<dbReference type="EMBL" id="JAAFYZ010000226">
    <property type="protein sequence ID" value="MBS2553023.1"/>
    <property type="molecule type" value="Genomic_DNA"/>
</dbReference>
<protein>
    <submittedName>
        <fullName evidence="1">Uncharacterized protein</fullName>
    </submittedName>
</protein>
<sequence length="53" mass="5954">MRERTILAQRGLFQVIRDGGNAPVTDVVERLTGRAPRTLAQYAAENAEVWRAE</sequence>
<evidence type="ECO:0000313" key="1">
    <source>
        <dbReference type="EMBL" id="MBS2553023.1"/>
    </source>
</evidence>
<gene>
    <name evidence="1" type="ORF">KGQ19_39840</name>
</gene>
<dbReference type="RefSeq" id="WP_212019169.1">
    <property type="nucleotide sequence ID" value="NZ_JAAFYZ010000226.1"/>
</dbReference>
<reference evidence="1 2" key="1">
    <citation type="submission" date="2020-02" db="EMBL/GenBank/DDBJ databases">
        <title>Acidophilic actinobacteria isolated from forest soil.</title>
        <authorList>
            <person name="Golinska P."/>
        </authorList>
    </citation>
    <scope>NUCLEOTIDE SEQUENCE [LARGE SCALE GENOMIC DNA]</scope>
    <source>
        <strain evidence="1 2">NL8</strain>
    </source>
</reference>
<keyword evidence="2" id="KW-1185">Reference proteome</keyword>
<accession>A0ABS5L3U3</accession>